<dbReference type="AlphaFoldDB" id="A0A1I4A9W6"/>
<dbReference type="OrthoDB" id="464386at2"/>
<keyword evidence="1" id="KW-0732">Signal</keyword>
<feature type="signal peptide" evidence="1">
    <location>
        <begin position="1"/>
        <end position="21"/>
    </location>
</feature>
<reference evidence="2 3" key="1">
    <citation type="submission" date="2016-10" db="EMBL/GenBank/DDBJ databases">
        <authorList>
            <person name="de Groot N.N."/>
        </authorList>
    </citation>
    <scope>NUCLEOTIDE SEQUENCE [LARGE SCALE GENOMIC DNA]</scope>
    <source>
        <strain evidence="2 3">DSM 19981</strain>
    </source>
</reference>
<evidence type="ECO:0000313" key="3">
    <source>
        <dbReference type="Proteomes" id="UP000199473"/>
    </source>
</evidence>
<dbReference type="STRING" id="1123062.SAMN02745775_103221"/>
<dbReference type="Proteomes" id="UP000199473">
    <property type="component" value="Unassembled WGS sequence"/>
</dbReference>
<keyword evidence="3" id="KW-1185">Reference proteome</keyword>
<protein>
    <submittedName>
        <fullName evidence="2">Uncharacterized protein</fullName>
    </submittedName>
</protein>
<evidence type="ECO:0000313" key="2">
    <source>
        <dbReference type="EMBL" id="SFK52579.1"/>
    </source>
</evidence>
<proteinExistence type="predicted"/>
<organism evidence="2 3">
    <name type="scientific">Falsiroseomonas stagni DSM 19981</name>
    <dbReference type="NCBI Taxonomy" id="1123062"/>
    <lineage>
        <taxon>Bacteria</taxon>
        <taxon>Pseudomonadati</taxon>
        <taxon>Pseudomonadota</taxon>
        <taxon>Alphaproteobacteria</taxon>
        <taxon>Acetobacterales</taxon>
        <taxon>Roseomonadaceae</taxon>
        <taxon>Falsiroseomonas</taxon>
    </lineage>
</organism>
<accession>A0A1I4A9W6</accession>
<dbReference type="RefSeq" id="WP_092959420.1">
    <property type="nucleotide sequence ID" value="NZ_FOSQ01000003.1"/>
</dbReference>
<gene>
    <name evidence="2" type="ORF">SAMN02745775_103221</name>
</gene>
<dbReference type="EMBL" id="FOSQ01000003">
    <property type="protein sequence ID" value="SFK52579.1"/>
    <property type="molecule type" value="Genomic_DNA"/>
</dbReference>
<evidence type="ECO:0000256" key="1">
    <source>
        <dbReference type="SAM" id="SignalP"/>
    </source>
</evidence>
<feature type="chain" id="PRO_5011606979" evidence="1">
    <location>
        <begin position="22"/>
        <end position="402"/>
    </location>
</feature>
<sequence length="402" mass="43662">MRPIRALRGAFALMAIGLALAGGAAAQQAQQQQAPMREITLQNETDLVLQNFYLFTPNAQDRGQDRLGRDTVPQGATFRLRLGRIQNCTWDTVAIFQDGSEDIRRRVDICRTQRLVYGDPALPTLETEIANRSDIVLRELYAAPARPEPRAPEAWGPDRLGAGVIDANASFRLRMRTRDCAFDLRAVYADDREEVKQGLDLCANRTVAFDRSGIPRPPTHSVALVNRHLATVQEVYVSPSSDSDWGPDRLGAATLPQGQETVVQVEGGCEADIRIVFPNGGAEEAREVNICDQPRIVIAPGWVVQRIEETPVPATTPVPSPGSFRLRNAGPLPVVEVYAAPPGAPRGADRLGADVLPVGDAMDLPGLEGGACAADLVVVFRDGREVSRPGVDLCRGEEIEVR</sequence>
<name>A0A1I4A9W6_9PROT</name>